<dbReference type="Proteomes" id="UP000050320">
    <property type="component" value="Unassembled WGS sequence"/>
</dbReference>
<name>A0A0N8VLA7_9ARCH</name>
<dbReference type="AlphaFoldDB" id="A0A0N8VLA7"/>
<dbReference type="SMART" id="SM00849">
    <property type="entry name" value="Lactamase_B"/>
    <property type="match status" value="1"/>
</dbReference>
<gene>
    <name evidence="2" type="ORF">AOG54_02460</name>
</gene>
<dbReference type="CDD" id="cd07721">
    <property type="entry name" value="yflN-like_MBL-fold"/>
    <property type="match status" value="1"/>
</dbReference>
<dbReference type="InterPro" id="IPR001279">
    <property type="entry name" value="Metallo-B-lactamas"/>
</dbReference>
<dbReference type="Gene3D" id="3.60.15.10">
    <property type="entry name" value="Ribonuclease Z/Hydroxyacylglutathione hydrolase-like"/>
    <property type="match status" value="1"/>
</dbReference>
<dbReference type="Pfam" id="PF00753">
    <property type="entry name" value="Lactamase_B"/>
    <property type="match status" value="1"/>
</dbReference>
<dbReference type="InterPro" id="IPR050855">
    <property type="entry name" value="NDM-1-like"/>
</dbReference>
<reference evidence="2 3" key="1">
    <citation type="submission" date="2015-09" db="EMBL/GenBank/DDBJ databases">
        <title>Heavy metals and arsenic resistance mechanisms in polyextremophilic archaea of the family Ferroplasmaceae.</title>
        <authorList>
            <person name="Bulaev A.G."/>
            <person name="Kanygina A.V."/>
        </authorList>
    </citation>
    <scope>NUCLEOTIDE SEQUENCE [LARGE SCALE GENOMIC DNA]</scope>
    <source>
        <strain evidence="2 3">VT</strain>
    </source>
</reference>
<comment type="caution">
    <text evidence="2">The sequence shown here is derived from an EMBL/GenBank/DDBJ whole genome shotgun (WGS) entry which is preliminary data.</text>
</comment>
<keyword evidence="3" id="KW-1185">Reference proteome</keyword>
<dbReference type="InterPro" id="IPR036866">
    <property type="entry name" value="RibonucZ/Hydroxyglut_hydro"/>
</dbReference>
<organism evidence="2 3">
    <name type="scientific">Acidiplasma aeolicum</name>
    <dbReference type="NCBI Taxonomy" id="507754"/>
    <lineage>
        <taxon>Archaea</taxon>
        <taxon>Methanobacteriati</taxon>
        <taxon>Thermoplasmatota</taxon>
        <taxon>Thermoplasmata</taxon>
        <taxon>Thermoplasmatales</taxon>
        <taxon>Ferroplasmaceae</taxon>
        <taxon>Acidiplasma</taxon>
    </lineage>
</organism>
<sequence length="205" mass="23129">MVMQITSNVQKIDGTVANCYLIKEKDMDILIDAGTKSSGKKIISFFEKINERPDYILITHSHMDHIGGLLELYNKFKPVIYVPGLELKVIQGADKLHPANMFQKIIYAMFKTEPVNDIKPVYDMKIPFMDYYDTPGHTIGSVSYLYKPGNILFSGDAAIERHGGLIVNKKFSWNYADAMESLNKINRINPDMVCPGHGNPVGNKK</sequence>
<protein>
    <recommendedName>
        <fullName evidence="1">Metallo-beta-lactamase domain-containing protein</fullName>
    </recommendedName>
</protein>
<accession>A0A0N8VLA7</accession>
<evidence type="ECO:0000259" key="1">
    <source>
        <dbReference type="SMART" id="SM00849"/>
    </source>
</evidence>
<feature type="domain" description="Metallo-beta-lactamase" evidence="1">
    <location>
        <begin position="16"/>
        <end position="197"/>
    </location>
</feature>
<dbReference type="SUPFAM" id="SSF56281">
    <property type="entry name" value="Metallo-hydrolase/oxidoreductase"/>
    <property type="match status" value="1"/>
</dbReference>
<dbReference type="EMBL" id="LKBG01000056">
    <property type="protein sequence ID" value="KQB35996.1"/>
    <property type="molecule type" value="Genomic_DNA"/>
</dbReference>
<evidence type="ECO:0000313" key="3">
    <source>
        <dbReference type="Proteomes" id="UP000050320"/>
    </source>
</evidence>
<evidence type="ECO:0000313" key="2">
    <source>
        <dbReference type="EMBL" id="KQB35996.1"/>
    </source>
</evidence>
<proteinExistence type="predicted"/>
<dbReference type="PANTHER" id="PTHR42951">
    <property type="entry name" value="METALLO-BETA-LACTAMASE DOMAIN-CONTAINING"/>
    <property type="match status" value="1"/>
</dbReference>